<gene>
    <name evidence="7" type="ORF">RDI58_024332</name>
</gene>
<dbReference type="Proteomes" id="UP001371456">
    <property type="component" value="Unassembled WGS sequence"/>
</dbReference>
<proteinExistence type="predicted"/>
<keyword evidence="2" id="KW-0805">Transcription regulation</keyword>
<dbReference type="InterPro" id="IPR044810">
    <property type="entry name" value="WRKY_plant"/>
</dbReference>
<dbReference type="Gene3D" id="2.20.25.80">
    <property type="entry name" value="WRKY domain"/>
    <property type="match status" value="1"/>
</dbReference>
<organism evidence="7 8">
    <name type="scientific">Solanum bulbocastanum</name>
    <name type="common">Wild potato</name>
    <dbReference type="NCBI Taxonomy" id="147425"/>
    <lineage>
        <taxon>Eukaryota</taxon>
        <taxon>Viridiplantae</taxon>
        <taxon>Streptophyta</taxon>
        <taxon>Embryophyta</taxon>
        <taxon>Tracheophyta</taxon>
        <taxon>Spermatophyta</taxon>
        <taxon>Magnoliopsida</taxon>
        <taxon>eudicotyledons</taxon>
        <taxon>Gunneridae</taxon>
        <taxon>Pentapetalae</taxon>
        <taxon>asterids</taxon>
        <taxon>lamiids</taxon>
        <taxon>Solanales</taxon>
        <taxon>Solanaceae</taxon>
        <taxon>Solanoideae</taxon>
        <taxon>Solaneae</taxon>
        <taxon>Solanum</taxon>
    </lineage>
</organism>
<evidence type="ECO:0000256" key="1">
    <source>
        <dbReference type="ARBA" id="ARBA00004123"/>
    </source>
</evidence>
<keyword evidence="4" id="KW-0804">Transcription</keyword>
<evidence type="ECO:0000313" key="8">
    <source>
        <dbReference type="Proteomes" id="UP001371456"/>
    </source>
</evidence>
<dbReference type="AlphaFoldDB" id="A0AAN8SY12"/>
<dbReference type="PANTHER" id="PTHR31221">
    <property type="entry name" value="WRKY TRANSCRIPTION FACTOR PROTEIN 1-RELATED"/>
    <property type="match status" value="1"/>
</dbReference>
<protein>
    <recommendedName>
        <fullName evidence="6">WRKY domain-containing protein</fullName>
    </recommendedName>
</protein>
<dbReference type="PROSITE" id="PS50811">
    <property type="entry name" value="WRKY"/>
    <property type="match status" value="1"/>
</dbReference>
<dbReference type="PANTHER" id="PTHR31221:SF137">
    <property type="entry name" value="WRKY TRANSCRIPTION FACTOR 12-RELATED"/>
    <property type="match status" value="1"/>
</dbReference>
<dbReference type="GO" id="GO:0005634">
    <property type="term" value="C:nucleus"/>
    <property type="evidence" value="ECO:0007669"/>
    <property type="project" value="UniProtKB-SubCell"/>
</dbReference>
<dbReference type="Pfam" id="PF03106">
    <property type="entry name" value="WRKY"/>
    <property type="match status" value="1"/>
</dbReference>
<comment type="caution">
    <text evidence="7">The sequence shown here is derived from an EMBL/GenBank/DDBJ whole genome shotgun (WGS) entry which is preliminary data.</text>
</comment>
<keyword evidence="8" id="KW-1185">Reference proteome</keyword>
<accession>A0AAN8SY12</accession>
<comment type="subcellular location">
    <subcellularLocation>
        <location evidence="1">Nucleus</location>
    </subcellularLocation>
</comment>
<reference evidence="7 8" key="1">
    <citation type="submission" date="2024-02" db="EMBL/GenBank/DDBJ databases">
        <title>de novo genome assembly of Solanum bulbocastanum strain 11H21.</title>
        <authorList>
            <person name="Hosaka A.J."/>
        </authorList>
    </citation>
    <scope>NUCLEOTIDE SEQUENCE [LARGE SCALE GENOMIC DNA]</scope>
    <source>
        <tissue evidence="7">Young leaves</tissue>
    </source>
</reference>
<sequence>MEERVVLSYIYDVSFSTPHQNQGAMNSLAPLSQVESVAVNDQDCGQGNNAWWKNEKVKVKVRRNLREPRFCFQTRSDIDVLDDGYKWKKYGQKVVNNSLHPRSYYR</sequence>
<evidence type="ECO:0000256" key="4">
    <source>
        <dbReference type="ARBA" id="ARBA00023163"/>
    </source>
</evidence>
<dbReference type="InterPro" id="IPR003657">
    <property type="entry name" value="WRKY_dom"/>
</dbReference>
<keyword evidence="5" id="KW-0539">Nucleus</keyword>
<feature type="domain" description="WRKY" evidence="6">
    <location>
        <begin position="76"/>
        <end position="106"/>
    </location>
</feature>
<dbReference type="SUPFAM" id="SSF118290">
    <property type="entry name" value="WRKY DNA-binding domain"/>
    <property type="match status" value="1"/>
</dbReference>
<evidence type="ECO:0000256" key="5">
    <source>
        <dbReference type="ARBA" id="ARBA00023242"/>
    </source>
</evidence>
<keyword evidence="3" id="KW-0238">DNA-binding</keyword>
<evidence type="ECO:0000256" key="2">
    <source>
        <dbReference type="ARBA" id="ARBA00023015"/>
    </source>
</evidence>
<evidence type="ECO:0000259" key="6">
    <source>
        <dbReference type="PROSITE" id="PS50811"/>
    </source>
</evidence>
<dbReference type="GO" id="GO:0043565">
    <property type="term" value="F:sequence-specific DNA binding"/>
    <property type="evidence" value="ECO:0007669"/>
    <property type="project" value="InterPro"/>
</dbReference>
<dbReference type="SMART" id="SM00774">
    <property type="entry name" value="WRKY"/>
    <property type="match status" value="1"/>
</dbReference>
<dbReference type="EMBL" id="JBANQN010000010">
    <property type="protein sequence ID" value="KAK6777614.1"/>
    <property type="molecule type" value="Genomic_DNA"/>
</dbReference>
<name>A0AAN8SY12_SOLBU</name>
<evidence type="ECO:0000313" key="7">
    <source>
        <dbReference type="EMBL" id="KAK6777614.1"/>
    </source>
</evidence>
<dbReference type="InterPro" id="IPR036576">
    <property type="entry name" value="WRKY_dom_sf"/>
</dbReference>
<evidence type="ECO:0000256" key="3">
    <source>
        <dbReference type="ARBA" id="ARBA00023125"/>
    </source>
</evidence>
<dbReference type="GO" id="GO:0003700">
    <property type="term" value="F:DNA-binding transcription factor activity"/>
    <property type="evidence" value="ECO:0007669"/>
    <property type="project" value="InterPro"/>
</dbReference>